<dbReference type="InterPro" id="IPR029058">
    <property type="entry name" value="AB_hydrolase_fold"/>
</dbReference>
<dbReference type="PANTHER" id="PTHR11559">
    <property type="entry name" value="CARBOXYLESTERASE"/>
    <property type="match status" value="1"/>
</dbReference>
<evidence type="ECO:0000313" key="2">
    <source>
        <dbReference type="EMBL" id="KAK8041526.1"/>
    </source>
</evidence>
<sequence>MAYGGRDDGLFCGAIMQSGGAFLLELLNATSFRQTFDGLITNACCYASLSKDATADEQLDCIRGLPIEEFRASVGPKTGQSIEGDFTRTSIQFALPAGKYLKVATIVGANTDEGTNSAPKGVNTTDQLFEPLAQGYFCPQLLPNATVSNLLKLYPTDPRLGCPYHTGDTQLTPGLLDKQACSILGDLVMVAPARQLASTLAADGVPVYRYRFNQLPPGGSSPSRGISTGVEQAYVFSNFVASSSSSSSPGSATTPPSA</sequence>
<organism evidence="2 3">
    <name type="scientific">Apiospora phragmitis</name>
    <dbReference type="NCBI Taxonomy" id="2905665"/>
    <lineage>
        <taxon>Eukaryota</taxon>
        <taxon>Fungi</taxon>
        <taxon>Dikarya</taxon>
        <taxon>Ascomycota</taxon>
        <taxon>Pezizomycotina</taxon>
        <taxon>Sordariomycetes</taxon>
        <taxon>Xylariomycetidae</taxon>
        <taxon>Amphisphaeriales</taxon>
        <taxon>Apiosporaceae</taxon>
        <taxon>Apiospora</taxon>
    </lineage>
</organism>
<keyword evidence="3" id="KW-1185">Reference proteome</keyword>
<accession>A0ABR1T670</accession>
<evidence type="ECO:0000313" key="3">
    <source>
        <dbReference type="Proteomes" id="UP001480595"/>
    </source>
</evidence>
<protein>
    <submittedName>
        <fullName evidence="2">Alpha/Beta hydrolase protein</fullName>
    </submittedName>
</protein>
<gene>
    <name evidence="2" type="ORF">PG994_014533</name>
</gene>
<dbReference type="Pfam" id="PF00135">
    <property type="entry name" value="COesterase"/>
    <property type="match status" value="1"/>
</dbReference>
<dbReference type="GO" id="GO:0016787">
    <property type="term" value="F:hydrolase activity"/>
    <property type="evidence" value="ECO:0007669"/>
    <property type="project" value="UniProtKB-KW"/>
</dbReference>
<proteinExistence type="predicted"/>
<feature type="domain" description="Carboxylesterase type B" evidence="1">
    <location>
        <begin position="8"/>
        <end position="244"/>
    </location>
</feature>
<keyword evidence="2" id="KW-0378">Hydrolase</keyword>
<name>A0ABR1T670_9PEZI</name>
<dbReference type="InterPro" id="IPR002018">
    <property type="entry name" value="CarbesteraseB"/>
</dbReference>
<dbReference type="InterPro" id="IPR050309">
    <property type="entry name" value="Type-B_Carboxylest/Lipase"/>
</dbReference>
<dbReference type="SUPFAM" id="SSF53474">
    <property type="entry name" value="alpha/beta-Hydrolases"/>
    <property type="match status" value="1"/>
</dbReference>
<comment type="caution">
    <text evidence="2">The sequence shown here is derived from an EMBL/GenBank/DDBJ whole genome shotgun (WGS) entry which is preliminary data.</text>
</comment>
<evidence type="ECO:0000259" key="1">
    <source>
        <dbReference type="Pfam" id="PF00135"/>
    </source>
</evidence>
<dbReference type="EMBL" id="JAQQWL010000015">
    <property type="protein sequence ID" value="KAK8041526.1"/>
    <property type="molecule type" value="Genomic_DNA"/>
</dbReference>
<dbReference type="RefSeq" id="XP_066709071.1">
    <property type="nucleotide sequence ID" value="XM_066865942.1"/>
</dbReference>
<reference evidence="2 3" key="1">
    <citation type="submission" date="2023-01" db="EMBL/GenBank/DDBJ databases">
        <title>Analysis of 21 Apiospora genomes using comparative genomics revels a genus with tremendous synthesis potential of carbohydrate active enzymes and secondary metabolites.</title>
        <authorList>
            <person name="Sorensen T."/>
        </authorList>
    </citation>
    <scope>NUCLEOTIDE SEQUENCE [LARGE SCALE GENOMIC DNA]</scope>
    <source>
        <strain evidence="2 3">CBS 135458</strain>
    </source>
</reference>
<dbReference type="Proteomes" id="UP001480595">
    <property type="component" value="Unassembled WGS sequence"/>
</dbReference>
<dbReference type="GeneID" id="92099005"/>
<dbReference type="Gene3D" id="3.40.50.1820">
    <property type="entry name" value="alpha/beta hydrolase"/>
    <property type="match status" value="1"/>
</dbReference>